<organism evidence="1 2">
    <name type="scientific">Gossypium schwendimanii</name>
    <name type="common">Cotton</name>
    <dbReference type="NCBI Taxonomy" id="34291"/>
    <lineage>
        <taxon>Eukaryota</taxon>
        <taxon>Viridiplantae</taxon>
        <taxon>Streptophyta</taxon>
        <taxon>Embryophyta</taxon>
        <taxon>Tracheophyta</taxon>
        <taxon>Spermatophyta</taxon>
        <taxon>Magnoliopsida</taxon>
        <taxon>eudicotyledons</taxon>
        <taxon>Gunneridae</taxon>
        <taxon>Pentapetalae</taxon>
        <taxon>rosids</taxon>
        <taxon>malvids</taxon>
        <taxon>Malvales</taxon>
        <taxon>Malvaceae</taxon>
        <taxon>Malvoideae</taxon>
        <taxon>Gossypium</taxon>
    </lineage>
</organism>
<proteinExistence type="predicted"/>
<sequence length="24" mass="2878">MVLYLYQRNTEQSPRVERNIDPVG</sequence>
<name>A0A7J9N7P6_GOSSC</name>
<gene>
    <name evidence="1" type="ORF">Goshw_025682</name>
</gene>
<dbReference type="Proteomes" id="UP000593576">
    <property type="component" value="Unassembled WGS sequence"/>
</dbReference>
<comment type="caution">
    <text evidence="1">The sequence shown here is derived from an EMBL/GenBank/DDBJ whole genome shotgun (WGS) entry which is preliminary data.</text>
</comment>
<reference evidence="1 2" key="1">
    <citation type="journal article" date="2019" name="Genome Biol. Evol.">
        <title>Insights into the evolution of the New World diploid cottons (Gossypium, subgenus Houzingenia) based on genome sequencing.</title>
        <authorList>
            <person name="Grover C.E."/>
            <person name="Arick M.A. 2nd"/>
            <person name="Thrash A."/>
            <person name="Conover J.L."/>
            <person name="Sanders W.S."/>
            <person name="Peterson D.G."/>
            <person name="Frelichowski J.E."/>
            <person name="Scheffler J.A."/>
            <person name="Scheffler B.E."/>
            <person name="Wendel J.F."/>
        </authorList>
    </citation>
    <scope>NUCLEOTIDE SEQUENCE [LARGE SCALE GENOMIC DNA]</scope>
    <source>
        <strain evidence="1">1</strain>
        <tissue evidence="1">Leaf</tissue>
    </source>
</reference>
<evidence type="ECO:0000313" key="2">
    <source>
        <dbReference type="Proteomes" id="UP000593576"/>
    </source>
</evidence>
<dbReference type="EMBL" id="JABFAF010275011">
    <property type="protein sequence ID" value="MBA0879345.1"/>
    <property type="molecule type" value="Genomic_DNA"/>
</dbReference>
<evidence type="ECO:0000313" key="1">
    <source>
        <dbReference type="EMBL" id="MBA0879345.1"/>
    </source>
</evidence>
<accession>A0A7J9N7P6</accession>
<dbReference type="AlphaFoldDB" id="A0A7J9N7P6"/>
<dbReference type="OrthoDB" id="1001518at2759"/>
<protein>
    <submittedName>
        <fullName evidence="1">Uncharacterized protein</fullName>
    </submittedName>
</protein>
<keyword evidence="2" id="KW-1185">Reference proteome</keyword>